<dbReference type="InterPro" id="IPR051259">
    <property type="entry name" value="rRNA_Methyltransferase"/>
</dbReference>
<dbReference type="Pfam" id="PF00588">
    <property type="entry name" value="SpoU_methylase"/>
    <property type="match status" value="1"/>
</dbReference>
<keyword evidence="1 5" id="KW-0489">Methyltransferase</keyword>
<accession>A0ABN2UJS7</accession>
<dbReference type="Gene3D" id="3.40.1280.10">
    <property type="match status" value="1"/>
</dbReference>
<dbReference type="InterPro" id="IPR029028">
    <property type="entry name" value="Alpha/beta_knot_MTases"/>
</dbReference>
<dbReference type="EMBL" id="BAAAQN010000027">
    <property type="protein sequence ID" value="GAA2039065.1"/>
    <property type="molecule type" value="Genomic_DNA"/>
</dbReference>
<dbReference type="PANTHER" id="PTHR43191:SF2">
    <property type="entry name" value="RRNA METHYLTRANSFERASE 3, MITOCHONDRIAL"/>
    <property type="match status" value="1"/>
</dbReference>
<dbReference type="SUPFAM" id="SSF75217">
    <property type="entry name" value="alpha/beta knot"/>
    <property type="match status" value="1"/>
</dbReference>
<evidence type="ECO:0000259" key="3">
    <source>
        <dbReference type="Pfam" id="PF00588"/>
    </source>
</evidence>
<keyword evidence="2" id="KW-0808">Transferase</keyword>
<dbReference type="Proteomes" id="UP001500751">
    <property type="component" value="Unassembled WGS sequence"/>
</dbReference>
<comment type="caution">
    <text evidence="5">The sequence shown here is derived from an EMBL/GenBank/DDBJ whole genome shotgun (WGS) entry which is preliminary data.</text>
</comment>
<reference evidence="5 6" key="1">
    <citation type="journal article" date="2019" name="Int. J. Syst. Evol. Microbiol.">
        <title>The Global Catalogue of Microorganisms (GCM) 10K type strain sequencing project: providing services to taxonomists for standard genome sequencing and annotation.</title>
        <authorList>
            <consortium name="The Broad Institute Genomics Platform"/>
            <consortium name="The Broad Institute Genome Sequencing Center for Infectious Disease"/>
            <person name="Wu L."/>
            <person name="Ma J."/>
        </authorList>
    </citation>
    <scope>NUCLEOTIDE SEQUENCE [LARGE SCALE GENOMIC DNA]</scope>
    <source>
        <strain evidence="5 6">JCM 16014</strain>
    </source>
</reference>
<dbReference type="GO" id="GO:0008168">
    <property type="term" value="F:methyltransferase activity"/>
    <property type="evidence" value="ECO:0007669"/>
    <property type="project" value="UniProtKB-KW"/>
</dbReference>
<sequence>MHGWQRVGSRNARFQQWQTLLGNRTKRQRAGLFVVQGVRPITLAVEQGWPVRELLVDGDRRLSRWAEDLLRVTDAEIVALPGELIAELGEKEVEAAPEIVAVVEMPADDLARIPIKADFLGVAFDRPSQPGNVGTLIRSADAFGAHGVVVTGHAADVYDPRAVRASTGSLFGVPTVRTQSQREVVDWLAGAGAGAEAGAGAATEAGIQVTIVGTDEDGDTDIEDYDFCAPTLIVVGNETVGMSTAWRDACDRVLSIPMGGIASSLNAANAGTVVLYEAARQRRGGKSAF</sequence>
<proteinExistence type="predicted"/>
<dbReference type="InterPro" id="IPR029064">
    <property type="entry name" value="Ribosomal_eL30-like_sf"/>
</dbReference>
<organism evidence="5 6">
    <name type="scientific">Catenulispora yoronensis</name>
    <dbReference type="NCBI Taxonomy" id="450799"/>
    <lineage>
        <taxon>Bacteria</taxon>
        <taxon>Bacillati</taxon>
        <taxon>Actinomycetota</taxon>
        <taxon>Actinomycetes</taxon>
        <taxon>Catenulisporales</taxon>
        <taxon>Catenulisporaceae</taxon>
        <taxon>Catenulispora</taxon>
    </lineage>
</organism>
<dbReference type="InterPro" id="IPR029026">
    <property type="entry name" value="tRNA_m1G_MTases_N"/>
</dbReference>
<keyword evidence="6" id="KW-1185">Reference proteome</keyword>
<evidence type="ECO:0000256" key="2">
    <source>
        <dbReference type="ARBA" id="ARBA00022679"/>
    </source>
</evidence>
<dbReference type="Pfam" id="PF22655">
    <property type="entry name" value="SpoU_sub_bind_like"/>
    <property type="match status" value="1"/>
</dbReference>
<evidence type="ECO:0000313" key="6">
    <source>
        <dbReference type="Proteomes" id="UP001500751"/>
    </source>
</evidence>
<dbReference type="GO" id="GO:0032259">
    <property type="term" value="P:methylation"/>
    <property type="evidence" value="ECO:0007669"/>
    <property type="project" value="UniProtKB-KW"/>
</dbReference>
<dbReference type="PANTHER" id="PTHR43191">
    <property type="entry name" value="RRNA METHYLTRANSFERASE 3"/>
    <property type="match status" value="1"/>
</dbReference>
<evidence type="ECO:0000256" key="1">
    <source>
        <dbReference type="ARBA" id="ARBA00022603"/>
    </source>
</evidence>
<name>A0ABN2UJS7_9ACTN</name>
<dbReference type="InterPro" id="IPR001537">
    <property type="entry name" value="SpoU_MeTrfase"/>
</dbReference>
<feature type="domain" description="tRNA/rRNA methyltransferase SpoU type" evidence="3">
    <location>
        <begin position="122"/>
        <end position="276"/>
    </location>
</feature>
<feature type="domain" description="SpoU L30e-like N-terminal" evidence="4">
    <location>
        <begin position="11"/>
        <end position="101"/>
    </location>
</feature>
<dbReference type="InterPro" id="IPR054578">
    <property type="entry name" value="SpoU_sub_bind-like_N"/>
</dbReference>
<dbReference type="Gene3D" id="3.30.1330.30">
    <property type="match status" value="1"/>
</dbReference>
<gene>
    <name evidence="5" type="ORF">GCM10009839_46060</name>
</gene>
<evidence type="ECO:0000259" key="4">
    <source>
        <dbReference type="Pfam" id="PF22655"/>
    </source>
</evidence>
<dbReference type="RefSeq" id="WP_344667704.1">
    <property type="nucleotide sequence ID" value="NZ_BAAAQN010000027.1"/>
</dbReference>
<protein>
    <submittedName>
        <fullName evidence="5">TrmH family RNA methyltransferase</fullName>
    </submittedName>
</protein>
<evidence type="ECO:0000313" key="5">
    <source>
        <dbReference type="EMBL" id="GAA2039065.1"/>
    </source>
</evidence>
<dbReference type="SUPFAM" id="SSF55315">
    <property type="entry name" value="L30e-like"/>
    <property type="match status" value="1"/>
</dbReference>